<dbReference type="InterPro" id="IPR004045">
    <property type="entry name" value="Glutathione_S-Trfase_N"/>
</dbReference>
<dbReference type="Pfam" id="PF13409">
    <property type="entry name" value="GST_N_2"/>
    <property type="match status" value="1"/>
</dbReference>
<dbReference type="Proteomes" id="UP000516148">
    <property type="component" value="Chromosome"/>
</dbReference>
<evidence type="ECO:0000313" key="2">
    <source>
        <dbReference type="EMBL" id="QNQ11066.1"/>
    </source>
</evidence>
<protein>
    <submittedName>
        <fullName evidence="2">Glutathione S-transferase N-terminal domain-containing protein</fullName>
    </submittedName>
</protein>
<organism evidence="2 3">
    <name type="scientific">Sphingomonas alpina</name>
    <dbReference type="NCBI Taxonomy" id="653931"/>
    <lineage>
        <taxon>Bacteria</taxon>
        <taxon>Pseudomonadati</taxon>
        <taxon>Pseudomonadota</taxon>
        <taxon>Alphaproteobacteria</taxon>
        <taxon>Sphingomonadales</taxon>
        <taxon>Sphingomonadaceae</taxon>
        <taxon>Sphingomonas</taxon>
    </lineage>
</organism>
<evidence type="ECO:0000313" key="3">
    <source>
        <dbReference type="Proteomes" id="UP000516148"/>
    </source>
</evidence>
<dbReference type="SUPFAM" id="SSF52833">
    <property type="entry name" value="Thioredoxin-like"/>
    <property type="match status" value="1"/>
</dbReference>
<reference evidence="2 3" key="1">
    <citation type="submission" date="2020-09" db="EMBL/GenBank/DDBJ databases">
        <title>Sphingomonas sp., a new species isolated from pork steak.</title>
        <authorList>
            <person name="Heidler von Heilborn D."/>
        </authorList>
    </citation>
    <scope>NUCLEOTIDE SEQUENCE [LARGE SCALE GENOMIC DNA]</scope>
    <source>
        <strain evidence="3">S8-3T</strain>
    </source>
</reference>
<dbReference type="PANTHER" id="PTHR44051:SF8">
    <property type="entry name" value="GLUTATHIONE S-TRANSFERASE GSTA"/>
    <property type="match status" value="1"/>
</dbReference>
<dbReference type="CDD" id="cd03188">
    <property type="entry name" value="GST_C_Beta"/>
    <property type="match status" value="1"/>
</dbReference>
<feature type="domain" description="GST C-terminal" evidence="1">
    <location>
        <begin position="84"/>
        <end position="197"/>
    </location>
</feature>
<keyword evidence="2" id="KW-0808">Transferase</keyword>
<dbReference type="Gene3D" id="3.40.30.10">
    <property type="entry name" value="Glutaredoxin"/>
    <property type="match status" value="1"/>
</dbReference>
<dbReference type="SUPFAM" id="SSF47616">
    <property type="entry name" value="GST C-terminal domain-like"/>
    <property type="match status" value="1"/>
</dbReference>
<dbReference type="InterPro" id="IPR010987">
    <property type="entry name" value="Glutathione-S-Trfase_C-like"/>
</dbReference>
<accession>A0A7H0LN13</accession>
<dbReference type="InterPro" id="IPR036249">
    <property type="entry name" value="Thioredoxin-like_sf"/>
</dbReference>
<sequence>MKLFFAPEFSSLADHIALLETETAFEIAEVDLESKRLGDGSNYLEVNPKGLVPALLFDDGAVLTENVAILAWSADRASHLMPPGELGRYRLLEMLSFIASEIHKRFPIYFSLPEDAREAIGDDIVRWFGFLGPRLDYGYLFGEAFSAADAYLFVMARGALAMELPLGEPYPDYVARIEARPAVQAALRRERAPGKAQ</sequence>
<name>A0A7H0LN13_9SPHN</name>
<dbReference type="InterPro" id="IPR036282">
    <property type="entry name" value="Glutathione-S-Trfase_C_sf"/>
</dbReference>
<gene>
    <name evidence="2" type="ORF">H3Z74_07875</name>
</gene>
<keyword evidence="3" id="KW-1185">Reference proteome</keyword>
<dbReference type="CDD" id="cd03057">
    <property type="entry name" value="GST_N_Beta"/>
    <property type="match status" value="1"/>
</dbReference>
<proteinExistence type="predicted"/>
<dbReference type="PANTHER" id="PTHR44051">
    <property type="entry name" value="GLUTATHIONE S-TRANSFERASE-RELATED"/>
    <property type="match status" value="1"/>
</dbReference>
<dbReference type="EMBL" id="CP061038">
    <property type="protein sequence ID" value="QNQ11066.1"/>
    <property type="molecule type" value="Genomic_DNA"/>
</dbReference>
<evidence type="ECO:0000259" key="1">
    <source>
        <dbReference type="PROSITE" id="PS50405"/>
    </source>
</evidence>
<dbReference type="RefSeq" id="WP_187763352.1">
    <property type="nucleotide sequence ID" value="NZ_CP061038.1"/>
</dbReference>
<dbReference type="PROSITE" id="PS50405">
    <property type="entry name" value="GST_CTER"/>
    <property type="match status" value="1"/>
</dbReference>
<dbReference type="AlphaFoldDB" id="A0A7H0LN13"/>
<dbReference type="GO" id="GO:0016740">
    <property type="term" value="F:transferase activity"/>
    <property type="evidence" value="ECO:0007669"/>
    <property type="project" value="UniProtKB-KW"/>
</dbReference>
<dbReference type="KEGG" id="spap:H3Z74_07875"/>
<dbReference type="Gene3D" id="1.20.1050.10">
    <property type="match status" value="1"/>
</dbReference>